<dbReference type="EMBL" id="JAABOA010002884">
    <property type="protein sequence ID" value="KAF9579292.1"/>
    <property type="molecule type" value="Genomic_DNA"/>
</dbReference>
<accession>A0A9P6FPN3</accession>
<protein>
    <submittedName>
        <fullName evidence="1">Uncharacterized protein</fullName>
    </submittedName>
</protein>
<evidence type="ECO:0000313" key="2">
    <source>
        <dbReference type="Proteomes" id="UP000780801"/>
    </source>
</evidence>
<comment type="caution">
    <text evidence="1">The sequence shown here is derived from an EMBL/GenBank/DDBJ whole genome shotgun (WGS) entry which is preliminary data.</text>
</comment>
<sequence>MTLTPHEVAVAQLASRQTASLERVKTLRFIKNNIIGNKTKKDLYIQLGIVS</sequence>
<gene>
    <name evidence="1" type="ORF">BGW38_004509</name>
</gene>
<organism evidence="1 2">
    <name type="scientific">Lunasporangiospora selenospora</name>
    <dbReference type="NCBI Taxonomy" id="979761"/>
    <lineage>
        <taxon>Eukaryota</taxon>
        <taxon>Fungi</taxon>
        <taxon>Fungi incertae sedis</taxon>
        <taxon>Mucoromycota</taxon>
        <taxon>Mortierellomycotina</taxon>
        <taxon>Mortierellomycetes</taxon>
        <taxon>Mortierellales</taxon>
        <taxon>Mortierellaceae</taxon>
        <taxon>Lunasporangiospora</taxon>
    </lineage>
</organism>
<evidence type="ECO:0000313" key="1">
    <source>
        <dbReference type="EMBL" id="KAF9579292.1"/>
    </source>
</evidence>
<keyword evidence="2" id="KW-1185">Reference proteome</keyword>
<dbReference type="AlphaFoldDB" id="A0A9P6FPN3"/>
<dbReference type="Proteomes" id="UP000780801">
    <property type="component" value="Unassembled WGS sequence"/>
</dbReference>
<feature type="non-terminal residue" evidence="1">
    <location>
        <position position="51"/>
    </location>
</feature>
<name>A0A9P6FPN3_9FUNG</name>
<reference evidence="1" key="1">
    <citation type="journal article" date="2020" name="Fungal Divers.">
        <title>Resolving the Mortierellaceae phylogeny through synthesis of multi-gene phylogenetics and phylogenomics.</title>
        <authorList>
            <person name="Vandepol N."/>
            <person name="Liber J."/>
            <person name="Desiro A."/>
            <person name="Na H."/>
            <person name="Kennedy M."/>
            <person name="Barry K."/>
            <person name="Grigoriev I.V."/>
            <person name="Miller A.N."/>
            <person name="O'Donnell K."/>
            <person name="Stajich J.E."/>
            <person name="Bonito G."/>
        </authorList>
    </citation>
    <scope>NUCLEOTIDE SEQUENCE</scope>
    <source>
        <strain evidence="1">KOD1015</strain>
    </source>
</reference>
<proteinExistence type="predicted"/>